<evidence type="ECO:0008006" key="4">
    <source>
        <dbReference type="Google" id="ProtNLM"/>
    </source>
</evidence>
<protein>
    <recommendedName>
        <fullName evidence="4">Antirestriction protein</fullName>
    </recommendedName>
</protein>
<dbReference type="InterPro" id="IPR042297">
    <property type="entry name" value="Antirestriction_sf"/>
</dbReference>
<dbReference type="InterPro" id="IPR004914">
    <property type="entry name" value="Antirestrict"/>
</dbReference>
<proteinExistence type="inferred from homology"/>
<dbReference type="Pfam" id="PF03230">
    <property type="entry name" value="Antirestrict"/>
    <property type="match status" value="1"/>
</dbReference>
<evidence type="ECO:0000313" key="2">
    <source>
        <dbReference type="EMBL" id="BCD97685.1"/>
    </source>
</evidence>
<keyword evidence="3" id="KW-1185">Reference proteome</keyword>
<dbReference type="KEGG" id="marq:MARGE09_P1886"/>
<dbReference type="AlphaFoldDB" id="A0AAN1WHM0"/>
<dbReference type="RefSeq" id="WP_236987150.1">
    <property type="nucleotide sequence ID" value="NZ_AP023086.1"/>
</dbReference>
<dbReference type="Gene3D" id="3.30.70.3580">
    <property type="entry name" value="Antirestriction protein"/>
    <property type="match status" value="1"/>
</dbReference>
<dbReference type="EMBL" id="AP023086">
    <property type="protein sequence ID" value="BCD97685.1"/>
    <property type="molecule type" value="Genomic_DNA"/>
</dbReference>
<accession>A0AAN1WHM0</accession>
<reference evidence="2 3" key="1">
    <citation type="journal article" date="2022" name="IScience">
        <title>An ultrasensitive nanofiber-based assay for enzymatic hydrolysis and deep-sea microbial degradation of cellulose.</title>
        <authorList>
            <person name="Tsudome M."/>
            <person name="Tachioka M."/>
            <person name="Miyazaki M."/>
            <person name="Uchimura K."/>
            <person name="Tsuda M."/>
            <person name="Takaki Y."/>
            <person name="Deguchi S."/>
        </authorList>
    </citation>
    <scope>NUCLEOTIDE SEQUENCE [LARGE SCALE GENOMIC DNA]</scope>
    <source>
        <strain evidence="2 3">GE09</strain>
    </source>
</reference>
<organism evidence="2 3">
    <name type="scientific">Marinagarivorans cellulosilyticus</name>
    <dbReference type="NCBI Taxonomy" id="2721545"/>
    <lineage>
        <taxon>Bacteria</taxon>
        <taxon>Pseudomonadati</taxon>
        <taxon>Pseudomonadota</taxon>
        <taxon>Gammaproteobacteria</taxon>
        <taxon>Cellvibrionales</taxon>
        <taxon>Cellvibrionaceae</taxon>
        <taxon>Marinagarivorans</taxon>
    </lineage>
</organism>
<gene>
    <name evidence="2" type="ORF">MARGE09_P1886</name>
</gene>
<evidence type="ECO:0000313" key="3">
    <source>
        <dbReference type="Proteomes" id="UP001320119"/>
    </source>
</evidence>
<comment type="similarity">
    <text evidence="1">Belongs to the antirestriction protein family.</text>
</comment>
<dbReference type="Proteomes" id="UP001320119">
    <property type="component" value="Chromosome"/>
</dbReference>
<sequence length="141" mass="15697">MSIAESVEIQKAPAAKLVDGRRRSNALYRHFGSAFIEVESLVYRYLDTIASAYSGGFFDFYEIEGGGFYLSLRTDEVFKVEVPFGNHFSAELSADALSIVACLFVYCHMGNTDQRCVNHYHKLRDFALGHAEAALILAAID</sequence>
<evidence type="ECO:0000256" key="1">
    <source>
        <dbReference type="ARBA" id="ARBA00008618"/>
    </source>
</evidence>
<name>A0AAN1WHM0_9GAMM</name>